<accession>A0A7S0JP56</accession>
<name>A0A7S0JP56_CAFRO</name>
<gene>
    <name evidence="2" type="ORF">CROE0942_LOCUS1580</name>
</gene>
<feature type="compositionally biased region" description="Low complexity" evidence="1">
    <location>
        <begin position="230"/>
        <end position="244"/>
    </location>
</feature>
<evidence type="ECO:0000313" key="2">
    <source>
        <dbReference type="EMBL" id="CAD8557246.1"/>
    </source>
</evidence>
<feature type="region of interest" description="Disordered" evidence="1">
    <location>
        <begin position="519"/>
        <end position="544"/>
    </location>
</feature>
<feature type="compositionally biased region" description="Basic and acidic residues" evidence="1">
    <location>
        <begin position="563"/>
        <end position="575"/>
    </location>
</feature>
<feature type="compositionally biased region" description="Low complexity" evidence="1">
    <location>
        <begin position="308"/>
        <end position="353"/>
    </location>
</feature>
<feature type="region of interest" description="Disordered" evidence="1">
    <location>
        <begin position="215"/>
        <end position="354"/>
    </location>
</feature>
<proteinExistence type="predicted"/>
<evidence type="ECO:0000256" key="1">
    <source>
        <dbReference type="SAM" id="MobiDB-lite"/>
    </source>
</evidence>
<feature type="compositionally biased region" description="Low complexity" evidence="1">
    <location>
        <begin position="576"/>
        <end position="585"/>
    </location>
</feature>
<feature type="region of interest" description="Disordered" evidence="1">
    <location>
        <begin position="1"/>
        <end position="24"/>
    </location>
</feature>
<dbReference type="EMBL" id="HBET01002160">
    <property type="protein sequence ID" value="CAD8557246.1"/>
    <property type="molecule type" value="Transcribed_RNA"/>
</dbReference>
<dbReference type="AlphaFoldDB" id="A0A7S0JP56"/>
<organism evidence="2">
    <name type="scientific">Cafeteria roenbergensis</name>
    <name type="common">Marine flagellate</name>
    <dbReference type="NCBI Taxonomy" id="33653"/>
    <lineage>
        <taxon>Eukaryota</taxon>
        <taxon>Sar</taxon>
        <taxon>Stramenopiles</taxon>
        <taxon>Bigyra</taxon>
        <taxon>Opalozoa</taxon>
        <taxon>Bicosoecida</taxon>
        <taxon>Cafeteriaceae</taxon>
        <taxon>Cafeteria</taxon>
    </lineage>
</organism>
<sequence length="774" mass="80089">MADSPRAGRTLHRARQPSTPPSFRRVRDQLARGSIPRLESLRAVRIFGTLILSTDFPAGASEPLSRPLAPGVPGYHVPHGLSQAMRLAPPPLGHRDVASTVVQPLALVLNPDAVHQALHIIADGRKDKRQHSFLPVVLAEKLGVPVMRVLQAMEGGASAHLVVWAGDPAAVASEILPSGGHGGRAPSWLSPEDRKLFCSVAGEPEELFAPPQEAWAAAPPPQVEASLRPSAQETSTSAAEADGAAPGGAAGASAAADAAAAQGRSAGEASDELTGQDGVAPRAEEPCQGHTLAGQLAGGPGPTKQRLGEPAPAAEADPGAAAEALGLKTPPESARAARSGSASPTTPASPAPRDLVPASWRHLLSPSVLSHPIVSEFLTAPWSGSTSRHERAALRKSASLLMPGRLLSTLPQPVEFRPAVQRPGLGLPRAASGHQATAAARQAATERLRAQEFKFPAGTEAPAVRLVRPFAVQAGGDDAVRGGLASKFAGAMSQDRVRNWMQGGNTTADVFVVDAADEDETQTSLPSDDDTDDLDNSGLPEDGVDAREAEAGLGACCMGRGEQRSEARSVADEGKSGQQQGAAGSTHDTRGAPRGASAGAAAVDESLLRCHVTQLPRFGVVPGLISYRAAARALALEPTPLSTRQLFFTLAGVQPSHDRGGKLLRAFGTDTDSPGGAALLLYPNLALASLPQHLTWVVPAGSIVDQEGALLYTQTRVAAKESLLMKRMRPAGFRAMDGAAAREPCQVNILDEICFFICGSGAPAEEASDEPSTE</sequence>
<reference evidence="2" key="1">
    <citation type="submission" date="2021-01" db="EMBL/GenBank/DDBJ databases">
        <authorList>
            <person name="Corre E."/>
            <person name="Pelletier E."/>
            <person name="Niang G."/>
            <person name="Scheremetjew M."/>
            <person name="Finn R."/>
            <person name="Kale V."/>
            <person name="Holt S."/>
            <person name="Cochrane G."/>
            <person name="Meng A."/>
            <person name="Brown T."/>
            <person name="Cohen L."/>
        </authorList>
    </citation>
    <scope>NUCLEOTIDE SEQUENCE</scope>
    <source>
        <strain evidence="2">E4-10</strain>
    </source>
</reference>
<protein>
    <submittedName>
        <fullName evidence="2">Uncharacterized protein</fullName>
    </submittedName>
</protein>
<feature type="region of interest" description="Disordered" evidence="1">
    <location>
        <begin position="563"/>
        <end position="598"/>
    </location>
</feature>
<feature type="compositionally biased region" description="Low complexity" evidence="1">
    <location>
        <begin position="251"/>
        <end position="268"/>
    </location>
</feature>
<feature type="compositionally biased region" description="Acidic residues" evidence="1">
    <location>
        <begin position="519"/>
        <end position="535"/>
    </location>
</feature>